<accession>A0A498GZI1</accession>
<evidence type="ECO:0000313" key="3">
    <source>
        <dbReference type="Proteomes" id="UP000290932"/>
    </source>
</evidence>
<reference evidence="2 3" key="1">
    <citation type="journal article" date="2015" name="Int. J. Syst. Evol. Microbiol.">
        <title>Methanoculleus taiwanensis sp. nov., a methanogen isolated from deep marine sediment at the deformation front area near Taiwan.</title>
        <authorList>
            <person name="Weng C.Y."/>
            <person name="Chen S.C."/>
            <person name="Lai M.C."/>
            <person name="Wu S.Y."/>
            <person name="Lin S."/>
            <person name="Yang T.F."/>
            <person name="Chen P.C."/>
        </authorList>
    </citation>
    <scope>NUCLEOTIDE SEQUENCE [LARGE SCALE GENOMIC DNA]</scope>
    <source>
        <strain evidence="2 3">CYW4</strain>
    </source>
</reference>
<dbReference type="CDD" id="cd04301">
    <property type="entry name" value="NAT_SF"/>
    <property type="match status" value="1"/>
</dbReference>
<dbReference type="EMBL" id="LHQS01000003">
    <property type="protein sequence ID" value="RXE55537.1"/>
    <property type="molecule type" value="Genomic_DNA"/>
</dbReference>
<dbReference type="InterPro" id="IPR016181">
    <property type="entry name" value="Acyl_CoA_acyltransferase"/>
</dbReference>
<proteinExistence type="predicted"/>
<dbReference type="Proteomes" id="UP000290932">
    <property type="component" value="Unassembled WGS sequence"/>
</dbReference>
<dbReference type="PROSITE" id="PS51186">
    <property type="entry name" value="GNAT"/>
    <property type="match status" value="1"/>
</dbReference>
<dbReference type="Gene3D" id="3.40.630.30">
    <property type="match status" value="1"/>
</dbReference>
<organism evidence="2 3">
    <name type="scientific">Methanoculleus taiwanensis</name>
    <dbReference type="NCBI Taxonomy" id="1550565"/>
    <lineage>
        <taxon>Archaea</taxon>
        <taxon>Methanobacteriati</taxon>
        <taxon>Methanobacteriota</taxon>
        <taxon>Stenosarchaea group</taxon>
        <taxon>Methanomicrobia</taxon>
        <taxon>Methanomicrobiales</taxon>
        <taxon>Methanomicrobiaceae</taxon>
        <taxon>Methanoculleus</taxon>
    </lineage>
</organism>
<evidence type="ECO:0000313" key="2">
    <source>
        <dbReference type="EMBL" id="RXE55537.1"/>
    </source>
</evidence>
<evidence type="ECO:0000259" key="1">
    <source>
        <dbReference type="PROSITE" id="PS51186"/>
    </source>
</evidence>
<feature type="domain" description="N-acetyltransferase" evidence="1">
    <location>
        <begin position="1"/>
        <end position="128"/>
    </location>
</feature>
<dbReference type="AlphaFoldDB" id="A0A498GZI1"/>
<name>A0A498GZI1_9EURY</name>
<dbReference type="InterPro" id="IPR000182">
    <property type="entry name" value="GNAT_dom"/>
</dbReference>
<protein>
    <submittedName>
        <fullName evidence="2">GCN5 family acetyltransferase</fullName>
    </submittedName>
</protein>
<dbReference type="Pfam" id="PF00583">
    <property type="entry name" value="Acetyltransf_1"/>
    <property type="match status" value="1"/>
</dbReference>
<keyword evidence="2" id="KW-0808">Transferase</keyword>
<comment type="caution">
    <text evidence="2">The sequence shown here is derived from an EMBL/GenBank/DDBJ whole genome shotgun (WGS) entry which is preliminary data.</text>
</comment>
<dbReference type="GO" id="GO:0016747">
    <property type="term" value="F:acyltransferase activity, transferring groups other than amino-acyl groups"/>
    <property type="evidence" value="ECO:0007669"/>
    <property type="project" value="InterPro"/>
</dbReference>
<dbReference type="SUPFAM" id="SSF55729">
    <property type="entry name" value="Acyl-CoA N-acyltransferases (Nat)"/>
    <property type="match status" value="1"/>
</dbReference>
<sequence>MSLAVEARELAPEEFPKAEAIWKGYHQQKANKETDRIFGVFLDGNLVSLARCRRHPDGREVDGVFTPEEFRGRGYAKKAVEALVSACGNDVLYMHSTNDLVSFYASFGFALISERELPPTIRERYAFAGGNMEGSNVSPMKRMP</sequence>
<gene>
    <name evidence="2" type="ORF">ABH15_10725</name>
</gene>
<keyword evidence="3" id="KW-1185">Reference proteome</keyword>